<organism evidence="5 6">
    <name type="scientific">Stachybotrys elegans</name>
    <dbReference type="NCBI Taxonomy" id="80388"/>
    <lineage>
        <taxon>Eukaryota</taxon>
        <taxon>Fungi</taxon>
        <taxon>Dikarya</taxon>
        <taxon>Ascomycota</taxon>
        <taxon>Pezizomycotina</taxon>
        <taxon>Sordariomycetes</taxon>
        <taxon>Hypocreomycetidae</taxon>
        <taxon>Hypocreales</taxon>
        <taxon>Stachybotryaceae</taxon>
        <taxon>Stachybotrys</taxon>
    </lineage>
</organism>
<dbReference type="GO" id="GO:0050660">
    <property type="term" value="F:flavin adenine dinucleotide binding"/>
    <property type="evidence" value="ECO:0007669"/>
    <property type="project" value="InterPro"/>
</dbReference>
<keyword evidence="3" id="KW-0732">Signal</keyword>
<evidence type="ECO:0000256" key="3">
    <source>
        <dbReference type="SAM" id="SignalP"/>
    </source>
</evidence>
<feature type="chain" id="PRO_5035440660" evidence="3">
    <location>
        <begin position="16"/>
        <end position="641"/>
    </location>
</feature>
<evidence type="ECO:0000259" key="4">
    <source>
        <dbReference type="PROSITE" id="PS00624"/>
    </source>
</evidence>
<feature type="domain" description="Glucose-methanol-choline oxidoreductase N-terminal" evidence="4">
    <location>
        <begin position="347"/>
        <end position="361"/>
    </location>
</feature>
<keyword evidence="6" id="KW-1185">Reference proteome</keyword>
<dbReference type="InterPro" id="IPR012132">
    <property type="entry name" value="GMC_OxRdtase"/>
</dbReference>
<dbReference type="InterPro" id="IPR007867">
    <property type="entry name" value="GMC_OxRtase_C"/>
</dbReference>
<keyword evidence="2" id="KW-0274">FAD</keyword>
<dbReference type="Pfam" id="PF05199">
    <property type="entry name" value="GMC_oxred_C"/>
    <property type="match status" value="1"/>
</dbReference>
<dbReference type="Gene3D" id="3.30.560.10">
    <property type="entry name" value="Glucose Oxidase, domain 3"/>
    <property type="match status" value="1"/>
</dbReference>
<feature type="binding site" evidence="2">
    <location>
        <position position="293"/>
    </location>
    <ligand>
        <name>FAD</name>
        <dbReference type="ChEBI" id="CHEBI:57692"/>
    </ligand>
</feature>
<comment type="caution">
    <text evidence="5">The sequence shown here is derived from an EMBL/GenBank/DDBJ whole genome shotgun (WGS) entry which is preliminary data.</text>
</comment>
<proteinExistence type="inferred from homology"/>
<name>A0A8K0SS69_9HYPO</name>
<dbReference type="AlphaFoldDB" id="A0A8K0SS69"/>
<keyword evidence="2" id="KW-0285">Flavoprotein</keyword>
<dbReference type="GO" id="GO:0016614">
    <property type="term" value="F:oxidoreductase activity, acting on CH-OH group of donors"/>
    <property type="evidence" value="ECO:0007669"/>
    <property type="project" value="InterPro"/>
</dbReference>
<dbReference type="EMBL" id="JAGPNK010000005">
    <property type="protein sequence ID" value="KAH7320625.1"/>
    <property type="molecule type" value="Genomic_DNA"/>
</dbReference>
<reference evidence="5" key="1">
    <citation type="journal article" date="2021" name="Nat. Commun.">
        <title>Genetic determinants of endophytism in the Arabidopsis root mycobiome.</title>
        <authorList>
            <person name="Mesny F."/>
            <person name="Miyauchi S."/>
            <person name="Thiergart T."/>
            <person name="Pickel B."/>
            <person name="Atanasova L."/>
            <person name="Karlsson M."/>
            <person name="Huettel B."/>
            <person name="Barry K.W."/>
            <person name="Haridas S."/>
            <person name="Chen C."/>
            <person name="Bauer D."/>
            <person name="Andreopoulos W."/>
            <person name="Pangilinan J."/>
            <person name="LaButti K."/>
            <person name="Riley R."/>
            <person name="Lipzen A."/>
            <person name="Clum A."/>
            <person name="Drula E."/>
            <person name="Henrissat B."/>
            <person name="Kohler A."/>
            <person name="Grigoriev I.V."/>
            <person name="Martin F.M."/>
            <person name="Hacquard S."/>
        </authorList>
    </citation>
    <scope>NUCLEOTIDE SEQUENCE</scope>
    <source>
        <strain evidence="5">MPI-CAGE-CH-0235</strain>
    </source>
</reference>
<sequence>MLLSHLLFFAAAVQAVDLDGYEYIVVGAGAAGGPLAARLAIAGRKTLLIEAGDDQASNVNYTVPAFSALASEDPKMSWDFFVRFYSDDEQQKKNHKTTYETPDGALYTGLNPPPGSSIKGVLYPRVGALGGCTAHHAQIQIYPYRSDFEDLATLTGDESWDPDNVRRYYVGLEDNNHLLPLLPGHGYNGWLGVDTAPLTLVLQDTQLLSLILGGAFALGNKTDHIFNLVTLLAGDANAARESRDKNPGFYQMPLSVRDGKRNGARDFVVSVRDARNSDGSKRYPLDVRTNCHVTKVIFDETVSPPRAIGVEFLDGAHLYRASPLAGDAAPGVPGTARASREVIISGGAFNSPQILKLSGIGPADELEEFGIPVIVDLPGVGTNLQDHYEVSVVGQAPSDFALLDGCTFNLEGEDPCLRRWQNPNILGDRGVYQTSGASAALLYPTSVSAKGDFDIFLFATVGQFAGYYPGYSVDAVAEHNRLSWAVLKGQPRSSAGYVKLRSADPLDTPDIVFEFFKDGGEEDLQALYEGILLARDAFDRQLVDVEEQLPGAEVESEEDIKAFIRNTAWGHHASSTCPIGTDDDPMAVLDSKFRVRGVTGLRVVDASSFPEIPGTYTAASTYVLGEKAAGDILSELRRRDL</sequence>
<dbReference type="InterPro" id="IPR000172">
    <property type="entry name" value="GMC_OxRdtase_N"/>
</dbReference>
<comment type="cofactor">
    <cofactor evidence="2">
        <name>FAD</name>
        <dbReference type="ChEBI" id="CHEBI:57692"/>
    </cofactor>
</comment>
<evidence type="ECO:0000256" key="2">
    <source>
        <dbReference type="PIRSR" id="PIRSR000137-2"/>
    </source>
</evidence>
<evidence type="ECO:0000256" key="1">
    <source>
        <dbReference type="ARBA" id="ARBA00010790"/>
    </source>
</evidence>
<gene>
    <name evidence="5" type="ORF">B0I35DRAFT_427492</name>
</gene>
<comment type="similarity">
    <text evidence="1">Belongs to the GMC oxidoreductase family.</text>
</comment>
<dbReference type="Pfam" id="PF00732">
    <property type="entry name" value="GMC_oxred_N"/>
    <property type="match status" value="1"/>
</dbReference>
<dbReference type="Proteomes" id="UP000813444">
    <property type="component" value="Unassembled WGS sequence"/>
</dbReference>
<dbReference type="PANTHER" id="PTHR11552">
    <property type="entry name" value="GLUCOSE-METHANOL-CHOLINE GMC OXIDOREDUCTASE"/>
    <property type="match status" value="1"/>
</dbReference>
<evidence type="ECO:0000313" key="5">
    <source>
        <dbReference type="EMBL" id="KAH7320625.1"/>
    </source>
</evidence>
<protein>
    <submittedName>
        <fullName evidence="5">Choline dehydrogenase</fullName>
    </submittedName>
</protein>
<accession>A0A8K0SS69</accession>
<dbReference type="SUPFAM" id="SSF54373">
    <property type="entry name" value="FAD-linked reductases, C-terminal domain"/>
    <property type="match status" value="1"/>
</dbReference>
<evidence type="ECO:0000313" key="6">
    <source>
        <dbReference type="Proteomes" id="UP000813444"/>
    </source>
</evidence>
<feature type="signal peptide" evidence="3">
    <location>
        <begin position="1"/>
        <end position="15"/>
    </location>
</feature>
<dbReference type="SUPFAM" id="SSF51905">
    <property type="entry name" value="FAD/NAD(P)-binding domain"/>
    <property type="match status" value="1"/>
</dbReference>
<dbReference type="PIRSF" id="PIRSF000137">
    <property type="entry name" value="Alcohol_oxidase"/>
    <property type="match status" value="1"/>
</dbReference>
<dbReference type="InterPro" id="IPR036188">
    <property type="entry name" value="FAD/NAD-bd_sf"/>
</dbReference>
<dbReference type="Gene3D" id="3.50.50.60">
    <property type="entry name" value="FAD/NAD(P)-binding domain"/>
    <property type="match status" value="1"/>
</dbReference>
<dbReference type="OrthoDB" id="269227at2759"/>
<dbReference type="PANTHER" id="PTHR11552:SF100">
    <property type="entry name" value="DEHYDROGENASE, PUTATIVE (AFU_ORTHOLOGUE AFUA_5G00630)-RELATED"/>
    <property type="match status" value="1"/>
</dbReference>
<dbReference type="PROSITE" id="PS00624">
    <property type="entry name" value="GMC_OXRED_2"/>
    <property type="match status" value="1"/>
</dbReference>